<keyword evidence="2" id="KW-1185">Reference proteome</keyword>
<comment type="caution">
    <text evidence="1">The sequence shown here is derived from an EMBL/GenBank/DDBJ whole genome shotgun (WGS) entry which is preliminary data.</text>
</comment>
<dbReference type="Proteomes" id="UP000322530">
    <property type="component" value="Unassembled WGS sequence"/>
</dbReference>
<dbReference type="AlphaFoldDB" id="A0A5A5T9S0"/>
<dbReference type="EMBL" id="BIXY01000017">
    <property type="protein sequence ID" value="GCF08005.1"/>
    <property type="molecule type" value="Genomic_DNA"/>
</dbReference>
<protein>
    <submittedName>
        <fullName evidence="1">Uncharacterized protein</fullName>
    </submittedName>
</protein>
<evidence type="ECO:0000313" key="2">
    <source>
        <dbReference type="Proteomes" id="UP000322530"/>
    </source>
</evidence>
<evidence type="ECO:0000313" key="1">
    <source>
        <dbReference type="EMBL" id="GCF08005.1"/>
    </source>
</evidence>
<accession>A0A5A5T9S0</accession>
<name>A0A5A5T9S0_9CHLR</name>
<dbReference type="RefSeq" id="WP_172631950.1">
    <property type="nucleotide sequence ID" value="NZ_BIXY01000017.1"/>
</dbReference>
<sequence>MSEEECDHDSQMQRLTMTIQGAIQAYVDHQQHVGRRYKTLEWHQMALMVFEHYLRSEQQLVYASQITSNDVNFSSLSCS</sequence>
<reference evidence="1 2" key="1">
    <citation type="submission" date="2019-01" db="EMBL/GenBank/DDBJ databases">
        <title>Draft genome sequence of Dictyobacter sp. Uno17.</title>
        <authorList>
            <person name="Wang C.M."/>
            <person name="Zheng Y."/>
            <person name="Sakai Y."/>
            <person name="Abe K."/>
            <person name="Yokota A."/>
            <person name="Yabe S."/>
        </authorList>
    </citation>
    <scope>NUCLEOTIDE SEQUENCE [LARGE SCALE GENOMIC DNA]</scope>
    <source>
        <strain evidence="1 2">Uno17</strain>
    </source>
</reference>
<organism evidence="1 2">
    <name type="scientific">Dictyobacter arantiisoli</name>
    <dbReference type="NCBI Taxonomy" id="2014874"/>
    <lineage>
        <taxon>Bacteria</taxon>
        <taxon>Bacillati</taxon>
        <taxon>Chloroflexota</taxon>
        <taxon>Ktedonobacteria</taxon>
        <taxon>Ktedonobacterales</taxon>
        <taxon>Dictyobacteraceae</taxon>
        <taxon>Dictyobacter</taxon>
    </lineage>
</organism>
<gene>
    <name evidence="1" type="ORF">KDI_15690</name>
</gene>
<proteinExistence type="predicted"/>